<dbReference type="Proteomes" id="UP001595824">
    <property type="component" value="Unassembled WGS sequence"/>
</dbReference>
<dbReference type="InterPro" id="IPR003115">
    <property type="entry name" value="ParB_N"/>
</dbReference>
<dbReference type="EMBL" id="JBHSDP010000005">
    <property type="protein sequence ID" value="MFC4326942.1"/>
    <property type="molecule type" value="Genomic_DNA"/>
</dbReference>
<feature type="region of interest" description="Disordered" evidence="1">
    <location>
        <begin position="1"/>
        <end position="37"/>
    </location>
</feature>
<dbReference type="SUPFAM" id="SSF110849">
    <property type="entry name" value="ParB/Sulfiredoxin"/>
    <property type="match status" value="1"/>
</dbReference>
<dbReference type="RefSeq" id="WP_381736867.1">
    <property type="nucleotide sequence ID" value="NZ_JBHSDP010000005.1"/>
</dbReference>
<evidence type="ECO:0000313" key="3">
    <source>
        <dbReference type="EMBL" id="MFC4326942.1"/>
    </source>
</evidence>
<feature type="domain" description="ParB-like N-terminal" evidence="2">
    <location>
        <begin position="39"/>
        <end position="123"/>
    </location>
</feature>
<evidence type="ECO:0000256" key="1">
    <source>
        <dbReference type="SAM" id="MobiDB-lite"/>
    </source>
</evidence>
<feature type="region of interest" description="Disordered" evidence="1">
    <location>
        <begin position="168"/>
        <end position="211"/>
    </location>
</feature>
<dbReference type="InterPro" id="IPR036086">
    <property type="entry name" value="ParB/Sulfiredoxin_sf"/>
</dbReference>
<protein>
    <submittedName>
        <fullName evidence="3">ParB and winged helix-turn-helix domain-containing protein</fullName>
    </submittedName>
</protein>
<proteinExistence type="predicted"/>
<accession>A0ABV8T8M4</accession>
<evidence type="ECO:0000259" key="2">
    <source>
        <dbReference type="SMART" id="SM00470"/>
    </source>
</evidence>
<sequence>MGEPTTTAPTMIAPTTIAVTDPRGAESGREPLPPLTPVTHVPISALTTGESPRSNGTDIERCRELAETEGELPAIVVHRETMRVVDGAHRLRAAELRGDEIIAVRFFDGPARDAYVLSVEANTRHGTPLSRAERTAAATRIIGSHPQWSDRAIAQVAGLSAHTVAALRQRSRERTAQSNSRIGRDGRVRPVSSAESRRLAGKLMRSDPKASLRQIADRVGLSPATVLDVRRRLDRGDDPVPTGRRTRAAGPARPPVREERDARDSLDALLHNLAKDPALRFTDAGRLLLRRLHRQAVSTEEQASLLDDVPAHCAVPVAVFVRRCAERWLEVAEELERRRCQPA</sequence>
<reference evidence="4" key="1">
    <citation type="journal article" date="2019" name="Int. J. Syst. Evol. Microbiol.">
        <title>The Global Catalogue of Microorganisms (GCM) 10K type strain sequencing project: providing services to taxonomists for standard genome sequencing and annotation.</title>
        <authorList>
            <consortium name="The Broad Institute Genomics Platform"/>
            <consortium name="The Broad Institute Genome Sequencing Center for Infectious Disease"/>
            <person name="Wu L."/>
            <person name="Ma J."/>
        </authorList>
    </citation>
    <scope>NUCLEOTIDE SEQUENCE [LARGE SCALE GENOMIC DNA]</scope>
    <source>
        <strain evidence="4">PCU 347</strain>
    </source>
</reference>
<gene>
    <name evidence="3" type="ORF">ACFPC0_03665</name>
</gene>
<feature type="region of interest" description="Disordered" evidence="1">
    <location>
        <begin position="230"/>
        <end position="262"/>
    </location>
</feature>
<comment type="caution">
    <text evidence="3">The sequence shown here is derived from an EMBL/GenBank/DDBJ whole genome shotgun (WGS) entry which is preliminary data.</text>
</comment>
<dbReference type="SMART" id="SM00470">
    <property type="entry name" value="ParB"/>
    <property type="match status" value="1"/>
</dbReference>
<feature type="compositionally biased region" description="Low complexity" evidence="1">
    <location>
        <begin position="1"/>
        <end position="20"/>
    </location>
</feature>
<dbReference type="Pfam" id="PF13412">
    <property type="entry name" value="HTH_24"/>
    <property type="match status" value="1"/>
</dbReference>
<organism evidence="3 4">
    <name type="scientific">Streptomyces andamanensis</name>
    <dbReference type="NCBI Taxonomy" id="1565035"/>
    <lineage>
        <taxon>Bacteria</taxon>
        <taxon>Bacillati</taxon>
        <taxon>Actinomycetota</taxon>
        <taxon>Actinomycetes</taxon>
        <taxon>Kitasatosporales</taxon>
        <taxon>Streptomycetaceae</taxon>
        <taxon>Streptomyces</taxon>
    </lineage>
</organism>
<evidence type="ECO:0000313" key="4">
    <source>
        <dbReference type="Proteomes" id="UP001595824"/>
    </source>
</evidence>
<name>A0ABV8T8M4_9ACTN</name>
<keyword evidence="4" id="KW-1185">Reference proteome</keyword>